<dbReference type="CDD" id="cd06263">
    <property type="entry name" value="MAM"/>
    <property type="match status" value="1"/>
</dbReference>
<feature type="region of interest" description="Disordered" evidence="2">
    <location>
        <begin position="450"/>
        <end position="507"/>
    </location>
</feature>
<feature type="region of interest" description="Disordered" evidence="2">
    <location>
        <begin position="306"/>
        <end position="326"/>
    </location>
</feature>
<dbReference type="EMBL" id="VSWD01000005">
    <property type="protein sequence ID" value="KAK3102298.1"/>
    <property type="molecule type" value="Genomic_DNA"/>
</dbReference>
<keyword evidence="6" id="KW-1185">Reference proteome</keyword>
<dbReference type="PANTHER" id="PTHR23282">
    <property type="entry name" value="APICAL ENDOSOMAL GLYCOPROTEIN PRECURSOR"/>
    <property type="match status" value="1"/>
</dbReference>
<evidence type="ECO:0000313" key="6">
    <source>
        <dbReference type="Proteomes" id="UP001186944"/>
    </source>
</evidence>
<gene>
    <name evidence="5" type="ORF">FSP39_010315</name>
</gene>
<evidence type="ECO:0000256" key="1">
    <source>
        <dbReference type="ARBA" id="ARBA00023157"/>
    </source>
</evidence>
<keyword evidence="3" id="KW-0472">Membrane</keyword>
<organism evidence="5 6">
    <name type="scientific">Pinctada imbricata</name>
    <name type="common">Atlantic pearl-oyster</name>
    <name type="synonym">Pinctada martensii</name>
    <dbReference type="NCBI Taxonomy" id="66713"/>
    <lineage>
        <taxon>Eukaryota</taxon>
        <taxon>Metazoa</taxon>
        <taxon>Spiralia</taxon>
        <taxon>Lophotrochozoa</taxon>
        <taxon>Mollusca</taxon>
        <taxon>Bivalvia</taxon>
        <taxon>Autobranchia</taxon>
        <taxon>Pteriomorphia</taxon>
        <taxon>Pterioida</taxon>
        <taxon>Pterioidea</taxon>
        <taxon>Pteriidae</taxon>
        <taxon>Pinctada</taxon>
    </lineage>
</organism>
<keyword evidence="3" id="KW-1133">Transmembrane helix</keyword>
<dbReference type="Proteomes" id="UP001186944">
    <property type="component" value="Unassembled WGS sequence"/>
</dbReference>
<dbReference type="Gene3D" id="2.60.120.200">
    <property type="match status" value="1"/>
</dbReference>
<protein>
    <recommendedName>
        <fullName evidence="4">MAM domain-containing protein</fullName>
    </recommendedName>
</protein>
<dbReference type="PROSITE" id="PS50060">
    <property type="entry name" value="MAM_2"/>
    <property type="match status" value="1"/>
</dbReference>
<dbReference type="CDD" id="cd00033">
    <property type="entry name" value="CCP"/>
    <property type="match status" value="1"/>
</dbReference>
<feature type="region of interest" description="Disordered" evidence="2">
    <location>
        <begin position="343"/>
        <end position="382"/>
    </location>
</feature>
<proteinExistence type="predicted"/>
<keyword evidence="3" id="KW-0812">Transmembrane</keyword>
<evidence type="ECO:0000313" key="5">
    <source>
        <dbReference type="EMBL" id="KAK3102298.1"/>
    </source>
</evidence>
<dbReference type="Pfam" id="PF00629">
    <property type="entry name" value="MAM"/>
    <property type="match status" value="1"/>
</dbReference>
<dbReference type="InterPro" id="IPR051560">
    <property type="entry name" value="MAM_domain-containing"/>
</dbReference>
<dbReference type="SMART" id="SM00137">
    <property type="entry name" value="MAM"/>
    <property type="match status" value="1"/>
</dbReference>
<feature type="domain" description="MAM" evidence="4">
    <location>
        <begin position="55"/>
        <end position="229"/>
    </location>
</feature>
<feature type="compositionally biased region" description="Low complexity" evidence="2">
    <location>
        <begin position="348"/>
        <end position="361"/>
    </location>
</feature>
<sequence length="567" mass="62535">MTFDSSLITTEEKNGAVIKFQCRGGRELIGNEEIYCEGRKFVGDPPICKDRIPEFKCDFEKPDLCGWTQDIQDDFQWTMGSRRTPTAATGPERDHTYPNKTDGHYMYIETSAPRQVNDFARLLSPYYNLTDGGLCFDFWYHMKGPGGPSKVGKLEVFIVEDGDVMPDPANSSFVPDFYLQGNQGDQWRRGKIQIGARYRKYQFVIVGTRLNSYVSDIAIDDVRVYNCSEDAELTTAETTLPYDMTTLQTDLQTTTTVTESTAYQEMTSHLASETVSKLTGAETTNPSTLSSTSKIPMESTIETTISTKSQTMTPSTSALTSSAQSTMTTTMVELPITTVETEVDTIQSTESSTSPSKSSTSPMYDYVSTSGEKSSSIMTSKQVQVSSVGLSTETLPREITTIKRSVTTLEYSKIQDKSTIAGEVTTEGLSSVELETTPFSSTTFVNETFTEMSQNDSDVSITTKRPAISSGDQSTKKPQIIDTSNETDSNPNNNPEPPNVVLTPVDEPHSGSKIPVKPLMIGVGVGVAIGLIIVIIGVYLWIKRKRRKELEFADEMRPIAKSGSHEW</sequence>
<dbReference type="InterPro" id="IPR000998">
    <property type="entry name" value="MAM_dom"/>
</dbReference>
<evidence type="ECO:0000256" key="3">
    <source>
        <dbReference type="SAM" id="Phobius"/>
    </source>
</evidence>
<evidence type="ECO:0000256" key="2">
    <source>
        <dbReference type="SAM" id="MobiDB-lite"/>
    </source>
</evidence>
<feature type="region of interest" description="Disordered" evidence="2">
    <location>
        <begin position="274"/>
        <end position="294"/>
    </location>
</feature>
<dbReference type="InterPro" id="IPR013320">
    <property type="entry name" value="ConA-like_dom_sf"/>
</dbReference>
<dbReference type="SUPFAM" id="SSF49899">
    <property type="entry name" value="Concanavalin A-like lectins/glucanases"/>
    <property type="match status" value="1"/>
</dbReference>
<accession>A0AA88YCR3</accession>
<reference evidence="5" key="1">
    <citation type="submission" date="2019-08" db="EMBL/GenBank/DDBJ databases">
        <title>The improved chromosome-level genome for the pearl oyster Pinctada fucata martensii using PacBio sequencing and Hi-C.</title>
        <authorList>
            <person name="Zheng Z."/>
        </authorList>
    </citation>
    <scope>NUCLEOTIDE SEQUENCE</scope>
    <source>
        <strain evidence="5">ZZ-2019</strain>
        <tissue evidence="5">Adductor muscle</tissue>
    </source>
</reference>
<name>A0AA88YCR3_PINIB</name>
<dbReference type="GO" id="GO:0016020">
    <property type="term" value="C:membrane"/>
    <property type="evidence" value="ECO:0007669"/>
    <property type="project" value="InterPro"/>
</dbReference>
<feature type="transmembrane region" description="Helical" evidence="3">
    <location>
        <begin position="519"/>
        <end position="542"/>
    </location>
</feature>
<evidence type="ECO:0000259" key="4">
    <source>
        <dbReference type="PROSITE" id="PS50060"/>
    </source>
</evidence>
<dbReference type="InterPro" id="IPR000436">
    <property type="entry name" value="Sushi_SCR_CCP_dom"/>
</dbReference>
<feature type="compositionally biased region" description="Polar residues" evidence="2">
    <location>
        <begin position="450"/>
        <end position="463"/>
    </location>
</feature>
<keyword evidence="1" id="KW-1015">Disulfide bond</keyword>
<dbReference type="PANTHER" id="PTHR23282:SF101">
    <property type="entry name" value="MAM DOMAIN-CONTAINING PROTEIN"/>
    <property type="match status" value="1"/>
</dbReference>
<dbReference type="AlphaFoldDB" id="A0AA88YCR3"/>
<comment type="caution">
    <text evidence="5">The sequence shown here is derived from an EMBL/GenBank/DDBJ whole genome shotgun (WGS) entry which is preliminary data.</text>
</comment>
<feature type="compositionally biased region" description="Polar residues" evidence="2">
    <location>
        <begin position="367"/>
        <end position="382"/>
    </location>
</feature>
<feature type="compositionally biased region" description="Low complexity" evidence="2">
    <location>
        <begin position="482"/>
        <end position="493"/>
    </location>
</feature>